<gene>
    <name evidence="10" type="primary">loiP_1</name>
    <name evidence="10" type="ORF">HRbin17_00037</name>
</gene>
<evidence type="ECO:0000256" key="4">
    <source>
        <dbReference type="ARBA" id="ARBA00022801"/>
    </source>
</evidence>
<proteinExistence type="predicted"/>
<dbReference type="Gene3D" id="1.25.40.10">
    <property type="entry name" value="Tetratricopeptide repeat domain"/>
    <property type="match status" value="1"/>
</dbReference>
<feature type="compositionally biased region" description="Low complexity" evidence="8">
    <location>
        <begin position="322"/>
        <end position="331"/>
    </location>
</feature>
<evidence type="ECO:0000259" key="9">
    <source>
        <dbReference type="Pfam" id="PF01435"/>
    </source>
</evidence>
<evidence type="ECO:0000256" key="1">
    <source>
        <dbReference type="ARBA" id="ARBA00001947"/>
    </source>
</evidence>
<accession>A0A2H5X8M1</accession>
<keyword evidence="7" id="KW-0802">TPR repeat</keyword>
<comment type="caution">
    <text evidence="10">The sequence shown here is derived from an EMBL/GenBank/DDBJ whole genome shotgun (WGS) entry which is preliminary data.</text>
</comment>
<evidence type="ECO:0000313" key="10">
    <source>
        <dbReference type="EMBL" id="GBC97550.1"/>
    </source>
</evidence>
<keyword evidence="2 10" id="KW-0645">Protease</keyword>
<dbReference type="GO" id="GO:0004222">
    <property type="term" value="F:metalloendopeptidase activity"/>
    <property type="evidence" value="ECO:0007669"/>
    <property type="project" value="InterPro"/>
</dbReference>
<dbReference type="SMART" id="SM00028">
    <property type="entry name" value="TPR"/>
    <property type="match status" value="2"/>
</dbReference>
<dbReference type="InterPro" id="IPR001915">
    <property type="entry name" value="Peptidase_M48"/>
</dbReference>
<dbReference type="EMBL" id="BEHT01000001">
    <property type="protein sequence ID" value="GBC97550.1"/>
    <property type="molecule type" value="Genomic_DNA"/>
</dbReference>
<dbReference type="SUPFAM" id="SSF48452">
    <property type="entry name" value="TPR-like"/>
    <property type="match status" value="1"/>
</dbReference>
<dbReference type="PANTHER" id="PTHR22726">
    <property type="entry name" value="METALLOENDOPEPTIDASE OMA1"/>
    <property type="match status" value="1"/>
</dbReference>
<evidence type="ECO:0000313" key="11">
    <source>
        <dbReference type="Proteomes" id="UP000236173"/>
    </source>
</evidence>
<evidence type="ECO:0000256" key="8">
    <source>
        <dbReference type="SAM" id="MobiDB-lite"/>
    </source>
</evidence>
<dbReference type="Pfam" id="PF14559">
    <property type="entry name" value="TPR_19"/>
    <property type="match status" value="1"/>
</dbReference>
<dbReference type="PANTHER" id="PTHR22726:SF1">
    <property type="entry name" value="METALLOENDOPEPTIDASE OMA1, MITOCHONDRIAL"/>
    <property type="match status" value="1"/>
</dbReference>
<keyword evidence="5" id="KW-0862">Zinc</keyword>
<dbReference type="Proteomes" id="UP000236173">
    <property type="component" value="Unassembled WGS sequence"/>
</dbReference>
<evidence type="ECO:0000256" key="5">
    <source>
        <dbReference type="ARBA" id="ARBA00022833"/>
    </source>
</evidence>
<keyword evidence="4 10" id="KW-0378">Hydrolase</keyword>
<dbReference type="InterPro" id="IPR011990">
    <property type="entry name" value="TPR-like_helical_dom_sf"/>
</dbReference>
<dbReference type="GO" id="GO:0051603">
    <property type="term" value="P:proteolysis involved in protein catabolic process"/>
    <property type="evidence" value="ECO:0007669"/>
    <property type="project" value="TreeGrafter"/>
</dbReference>
<evidence type="ECO:0000256" key="6">
    <source>
        <dbReference type="ARBA" id="ARBA00023049"/>
    </source>
</evidence>
<keyword evidence="6 10" id="KW-0482">Metalloprotease</keyword>
<dbReference type="GO" id="GO:0046872">
    <property type="term" value="F:metal ion binding"/>
    <property type="evidence" value="ECO:0007669"/>
    <property type="project" value="UniProtKB-KW"/>
</dbReference>
<dbReference type="PROSITE" id="PS50005">
    <property type="entry name" value="TPR"/>
    <property type="match status" value="2"/>
</dbReference>
<protein>
    <submittedName>
        <fullName evidence="10">Metalloprotease LoiP</fullName>
        <ecNumber evidence="10">3.4.24.-</ecNumber>
    </submittedName>
</protein>
<dbReference type="InterPro" id="IPR019734">
    <property type="entry name" value="TPR_rpt"/>
</dbReference>
<keyword evidence="3" id="KW-0479">Metal-binding</keyword>
<reference evidence="11" key="1">
    <citation type="submission" date="2017-09" db="EMBL/GenBank/DDBJ databases">
        <title>Metaegenomics of thermophilic ammonia-oxidizing enrichment culture.</title>
        <authorList>
            <person name="Kato S."/>
            <person name="Suzuki K."/>
        </authorList>
    </citation>
    <scope>NUCLEOTIDE SEQUENCE [LARGE SCALE GENOMIC DNA]</scope>
</reference>
<dbReference type="PROSITE" id="PS51257">
    <property type="entry name" value="PROKAR_LIPOPROTEIN"/>
    <property type="match status" value="1"/>
</dbReference>
<evidence type="ECO:0000256" key="2">
    <source>
        <dbReference type="ARBA" id="ARBA00022670"/>
    </source>
</evidence>
<dbReference type="AlphaFoldDB" id="A0A2H5X8M1"/>
<dbReference type="GO" id="GO:0016020">
    <property type="term" value="C:membrane"/>
    <property type="evidence" value="ECO:0007669"/>
    <property type="project" value="TreeGrafter"/>
</dbReference>
<sequence length="701" mass="77849">MRRWIGIIALIGVSLTLTGCDLDREVEKVLGAISQTFLEMSYDTTDDPLLTELTESVGRRIAEVSPRRDMPLRFRIFNTGEANALALPNGRIYVFRGMLEMADTEDELAAVLAHEAGHVAGRHSLKQFRLSLGISLLADLLNLNKRSEAIQTVAGLMSALYQLGYSRQQESDADTYGIRLALLAGYDPNGSVTLFQKFAQEEGQRARWMVYLSTHPPSAKRLQRAKEAVAHLGTVQPDLPAFAAHTRIADGYARRGLYQHAMRHYEAALKEQPNYPPALLGLAQAKEAWGERDAARQLYERVLERDPDNAAAKEGLRRLQTPSESPSLSSPAAVKTVPPSHLITEVRDEWERLRAELEQRTGEHLKAAVGVMELGRTLWEQLSALPSLGKPVGARLTVTLGNHRRGNGSAFDRDSPFDRWQSEMRWQALERRWDDAYDACVQALIALHAVVADWEGAQEDARRVVTFWLQLLADEPTLAAQLSNAERARQFADEAFAAATALGRWVTTSEQNEDALQAIVRQVQRAVSALTGAANLLQQRRSGFDWAAEMRLIDARAFARSALADTRLLLERVADKRAEVDRALLGTYRIRLAALEEKTPAPVVHQLLAYHLRVPLETVAAVRRNAPDAGAAALVIAVAKAQRKDAVAIATTMDFRGEWLQKLLPSRAPSGVKVALRWLTTAWEREWDSQPPSETAPPNPK</sequence>
<dbReference type="InterPro" id="IPR051156">
    <property type="entry name" value="Mito/Outer_Membr_Metalloprot"/>
</dbReference>
<feature type="domain" description="Peptidase M48" evidence="9">
    <location>
        <begin position="55"/>
        <end position="228"/>
    </location>
</feature>
<feature type="repeat" description="TPR" evidence="7">
    <location>
        <begin position="276"/>
        <end position="309"/>
    </location>
</feature>
<dbReference type="Pfam" id="PF01435">
    <property type="entry name" value="Peptidase_M48"/>
    <property type="match status" value="1"/>
</dbReference>
<evidence type="ECO:0000256" key="3">
    <source>
        <dbReference type="ARBA" id="ARBA00022723"/>
    </source>
</evidence>
<name>A0A2H5X8M1_9BACT</name>
<feature type="repeat" description="TPR" evidence="7">
    <location>
        <begin position="242"/>
        <end position="275"/>
    </location>
</feature>
<dbReference type="EC" id="3.4.24.-" evidence="10"/>
<dbReference type="Gene3D" id="3.30.2010.10">
    <property type="entry name" value="Metalloproteases ('zincins'), catalytic domain"/>
    <property type="match status" value="1"/>
</dbReference>
<comment type="cofactor">
    <cofactor evidence="1">
        <name>Zn(2+)</name>
        <dbReference type="ChEBI" id="CHEBI:29105"/>
    </cofactor>
</comment>
<organism evidence="10 11">
    <name type="scientific">Candidatus Fervidibacter japonicus</name>
    <dbReference type="NCBI Taxonomy" id="2035412"/>
    <lineage>
        <taxon>Bacteria</taxon>
        <taxon>Candidatus Fervidibacterota</taxon>
        <taxon>Candidatus Fervidibacter</taxon>
    </lineage>
</organism>
<feature type="region of interest" description="Disordered" evidence="8">
    <location>
        <begin position="309"/>
        <end position="337"/>
    </location>
</feature>
<evidence type="ECO:0000256" key="7">
    <source>
        <dbReference type="PROSITE-ProRule" id="PRU00339"/>
    </source>
</evidence>
<dbReference type="CDD" id="cd07332">
    <property type="entry name" value="M48C_Oma1_like"/>
    <property type="match status" value="1"/>
</dbReference>